<dbReference type="AlphaFoldDB" id="A0A2H1WG03"/>
<name>A0A2H1WG03_SPOFR</name>
<protein>
    <submittedName>
        <fullName evidence="1">SFRICE_026177</fullName>
    </submittedName>
</protein>
<reference evidence="1" key="1">
    <citation type="submission" date="2016-07" db="EMBL/GenBank/DDBJ databases">
        <authorList>
            <person name="Bretaudeau A."/>
        </authorList>
    </citation>
    <scope>NUCLEOTIDE SEQUENCE</scope>
    <source>
        <strain evidence="1">Rice</strain>
        <tissue evidence="1">Whole body</tissue>
    </source>
</reference>
<accession>A0A2H1WG03</accession>
<proteinExistence type="predicted"/>
<organism evidence="1">
    <name type="scientific">Spodoptera frugiperda</name>
    <name type="common">Fall armyworm</name>
    <dbReference type="NCBI Taxonomy" id="7108"/>
    <lineage>
        <taxon>Eukaryota</taxon>
        <taxon>Metazoa</taxon>
        <taxon>Ecdysozoa</taxon>
        <taxon>Arthropoda</taxon>
        <taxon>Hexapoda</taxon>
        <taxon>Insecta</taxon>
        <taxon>Pterygota</taxon>
        <taxon>Neoptera</taxon>
        <taxon>Endopterygota</taxon>
        <taxon>Lepidoptera</taxon>
        <taxon>Glossata</taxon>
        <taxon>Ditrysia</taxon>
        <taxon>Noctuoidea</taxon>
        <taxon>Noctuidae</taxon>
        <taxon>Amphipyrinae</taxon>
        <taxon>Spodoptera</taxon>
    </lineage>
</organism>
<dbReference type="EMBL" id="ODYU01008091">
    <property type="protein sequence ID" value="SOQ51394.1"/>
    <property type="molecule type" value="Genomic_DNA"/>
</dbReference>
<evidence type="ECO:0000313" key="1">
    <source>
        <dbReference type="EMBL" id="SOQ51394.1"/>
    </source>
</evidence>
<gene>
    <name evidence="1" type="ORF">SFRICE_026177</name>
</gene>
<sequence length="212" mass="24110">MYKKEGRPICLLTNIHPHILQFFRDHGAYNSAEISTIDLVYDTLHCNHMPEKRTLRDELTAPLVESQVRLLNKESRGRFPGRAKPSLLYTAATIEHQQLHLRSQTEQVCEALDRPNLLGSGFDRSSVIMALATAPKYRKLEIDINKHGKYHVSSCNDSYSTVDDGGYTRSLILKLRINQERYPIGVRIDTMGALASRFGAWEKHDPSQFTGT</sequence>